<proteinExistence type="predicted"/>
<evidence type="ECO:0000313" key="3">
    <source>
        <dbReference type="Proteomes" id="UP001209540"/>
    </source>
</evidence>
<reference evidence="2" key="1">
    <citation type="journal article" date="2022" name="IScience">
        <title>Evolution of zygomycete secretomes and the origins of terrestrial fungal ecologies.</title>
        <authorList>
            <person name="Chang Y."/>
            <person name="Wang Y."/>
            <person name="Mondo S."/>
            <person name="Ahrendt S."/>
            <person name="Andreopoulos W."/>
            <person name="Barry K."/>
            <person name="Beard J."/>
            <person name="Benny G.L."/>
            <person name="Blankenship S."/>
            <person name="Bonito G."/>
            <person name="Cuomo C."/>
            <person name="Desiro A."/>
            <person name="Gervers K.A."/>
            <person name="Hundley H."/>
            <person name="Kuo A."/>
            <person name="LaButti K."/>
            <person name="Lang B.F."/>
            <person name="Lipzen A."/>
            <person name="O'Donnell K."/>
            <person name="Pangilinan J."/>
            <person name="Reynolds N."/>
            <person name="Sandor L."/>
            <person name="Smith M.E."/>
            <person name="Tsang A."/>
            <person name="Grigoriev I.V."/>
            <person name="Stajich J.E."/>
            <person name="Spatafora J.W."/>
        </authorList>
    </citation>
    <scope>NUCLEOTIDE SEQUENCE</scope>
    <source>
        <strain evidence="2">RSA 2281</strain>
    </source>
</reference>
<evidence type="ECO:0000256" key="1">
    <source>
        <dbReference type="SAM" id="Phobius"/>
    </source>
</evidence>
<reference evidence="2" key="2">
    <citation type="submission" date="2023-02" db="EMBL/GenBank/DDBJ databases">
        <authorList>
            <consortium name="DOE Joint Genome Institute"/>
            <person name="Mondo S.J."/>
            <person name="Chang Y."/>
            <person name="Wang Y."/>
            <person name="Ahrendt S."/>
            <person name="Andreopoulos W."/>
            <person name="Barry K."/>
            <person name="Beard J."/>
            <person name="Benny G.L."/>
            <person name="Blankenship S."/>
            <person name="Bonito G."/>
            <person name="Cuomo C."/>
            <person name="Desiro A."/>
            <person name="Gervers K.A."/>
            <person name="Hundley H."/>
            <person name="Kuo A."/>
            <person name="LaButti K."/>
            <person name="Lang B.F."/>
            <person name="Lipzen A."/>
            <person name="O'Donnell K."/>
            <person name="Pangilinan J."/>
            <person name="Reynolds N."/>
            <person name="Sandor L."/>
            <person name="Smith M.W."/>
            <person name="Tsang A."/>
            <person name="Grigoriev I.V."/>
            <person name="Stajich J.E."/>
            <person name="Spatafora J.W."/>
        </authorList>
    </citation>
    <scope>NUCLEOTIDE SEQUENCE</scope>
    <source>
        <strain evidence="2">RSA 2281</strain>
    </source>
</reference>
<dbReference type="AlphaFoldDB" id="A0AAD5JX66"/>
<evidence type="ECO:0000313" key="2">
    <source>
        <dbReference type="EMBL" id="KAI9243831.1"/>
    </source>
</evidence>
<keyword evidence="1" id="KW-1133">Transmembrane helix</keyword>
<gene>
    <name evidence="2" type="ORF">BDA99DRAFT_544280</name>
</gene>
<accession>A0AAD5JX66</accession>
<sequence length="116" mass="13899">MEVHWFWWMCRIIKCDRIFIFWYTQFTTRAPQTTSLIVRVVFPSLSFVLMSVRQLSLWCLCSFFGTFMERSVLLLFVCSHFFFSVSYPRLIVVRGRYTCLRMAPVGYEGTMIAPRH</sequence>
<dbReference type="Proteomes" id="UP001209540">
    <property type="component" value="Unassembled WGS sequence"/>
</dbReference>
<organism evidence="2 3">
    <name type="scientific">Phascolomyces articulosus</name>
    <dbReference type="NCBI Taxonomy" id="60185"/>
    <lineage>
        <taxon>Eukaryota</taxon>
        <taxon>Fungi</taxon>
        <taxon>Fungi incertae sedis</taxon>
        <taxon>Mucoromycota</taxon>
        <taxon>Mucoromycotina</taxon>
        <taxon>Mucoromycetes</taxon>
        <taxon>Mucorales</taxon>
        <taxon>Lichtheimiaceae</taxon>
        <taxon>Phascolomyces</taxon>
    </lineage>
</organism>
<comment type="caution">
    <text evidence="2">The sequence shown here is derived from an EMBL/GenBank/DDBJ whole genome shotgun (WGS) entry which is preliminary data.</text>
</comment>
<feature type="transmembrane region" description="Helical" evidence="1">
    <location>
        <begin position="72"/>
        <end position="92"/>
    </location>
</feature>
<name>A0AAD5JX66_9FUNG</name>
<protein>
    <submittedName>
        <fullName evidence="2">Uncharacterized protein</fullName>
    </submittedName>
</protein>
<keyword evidence="3" id="KW-1185">Reference proteome</keyword>
<keyword evidence="1" id="KW-0812">Transmembrane</keyword>
<keyword evidence="1" id="KW-0472">Membrane</keyword>
<dbReference type="EMBL" id="JAIXMP010000066">
    <property type="protein sequence ID" value="KAI9243831.1"/>
    <property type="molecule type" value="Genomic_DNA"/>
</dbReference>
<feature type="transmembrane region" description="Helical" evidence="1">
    <location>
        <begin position="36"/>
        <end position="52"/>
    </location>
</feature>